<dbReference type="Pfam" id="PF02566">
    <property type="entry name" value="OsmC"/>
    <property type="match status" value="1"/>
</dbReference>
<proteinExistence type="predicted"/>
<gene>
    <name evidence="1" type="ORF">SAMN05216553_1237</name>
</gene>
<organism evidence="1 2">
    <name type="scientific">Lentzea fradiae</name>
    <dbReference type="NCBI Taxonomy" id="200378"/>
    <lineage>
        <taxon>Bacteria</taxon>
        <taxon>Bacillati</taxon>
        <taxon>Actinomycetota</taxon>
        <taxon>Actinomycetes</taxon>
        <taxon>Pseudonocardiales</taxon>
        <taxon>Pseudonocardiaceae</taxon>
        <taxon>Lentzea</taxon>
    </lineage>
</organism>
<dbReference type="STRING" id="200378.SAMN05216553_1237"/>
<dbReference type="EMBL" id="FNCC01000023">
    <property type="protein sequence ID" value="SDH46180.1"/>
    <property type="molecule type" value="Genomic_DNA"/>
</dbReference>
<dbReference type="Gene3D" id="3.30.300.20">
    <property type="match status" value="1"/>
</dbReference>
<dbReference type="AlphaFoldDB" id="A0A1G8CMW6"/>
<name>A0A1G8CMW6_9PSEU</name>
<dbReference type="SUPFAM" id="SSF82784">
    <property type="entry name" value="OsmC-like"/>
    <property type="match status" value="1"/>
</dbReference>
<evidence type="ECO:0000313" key="1">
    <source>
        <dbReference type="EMBL" id="SDH46180.1"/>
    </source>
</evidence>
<dbReference type="RefSeq" id="WP_090059619.1">
    <property type="nucleotide sequence ID" value="NZ_FNCC01000023.1"/>
</dbReference>
<protein>
    <submittedName>
        <fullName evidence="1">Putative redox protein</fullName>
    </submittedName>
</protein>
<dbReference type="Proteomes" id="UP000199623">
    <property type="component" value="Unassembled WGS sequence"/>
</dbReference>
<keyword evidence="2" id="KW-1185">Reference proteome</keyword>
<dbReference type="InterPro" id="IPR036102">
    <property type="entry name" value="OsmC/Ohrsf"/>
</dbReference>
<evidence type="ECO:0000313" key="2">
    <source>
        <dbReference type="Proteomes" id="UP000199623"/>
    </source>
</evidence>
<dbReference type="InterPro" id="IPR003718">
    <property type="entry name" value="OsmC/Ohr_fam"/>
</dbReference>
<dbReference type="OrthoDB" id="1162341at2"/>
<reference evidence="2" key="1">
    <citation type="submission" date="2016-10" db="EMBL/GenBank/DDBJ databases">
        <authorList>
            <person name="Varghese N."/>
            <person name="Submissions S."/>
        </authorList>
    </citation>
    <scope>NUCLEOTIDE SEQUENCE [LARGE SCALE GENOMIC DNA]</scope>
    <source>
        <strain evidence="2">CGMCC 4.3506</strain>
    </source>
</reference>
<sequence length="139" mass="14947">MPEIIVSLQHIGGTVTEGQARSHSVVIDRPADKGGDDKGPMGGELLLLALGGCFLSTFLGFARGEGHPLEEELVSLEVTGVLTPAPTRFTEVTVQVTAPAELEGEFSKQFLKAERGCIVHNSIKDAIQVVFEYRWVSRG</sequence>
<dbReference type="InterPro" id="IPR015946">
    <property type="entry name" value="KH_dom-like_a/b"/>
</dbReference>
<accession>A0A1G8CMW6</accession>